<dbReference type="GO" id="GO:0003676">
    <property type="term" value="F:nucleic acid binding"/>
    <property type="evidence" value="ECO:0007669"/>
    <property type="project" value="InterPro"/>
</dbReference>
<feature type="region of interest" description="Disordered" evidence="1">
    <location>
        <begin position="185"/>
        <end position="217"/>
    </location>
</feature>
<reference evidence="2 3" key="1">
    <citation type="journal article" date="2018" name="G3 (Bethesda)">
        <title>Phylogenetic and Phylogenomic Definition of Rhizopus Species.</title>
        <authorList>
            <person name="Gryganskyi A.P."/>
            <person name="Golan J."/>
            <person name="Dolatabadi S."/>
            <person name="Mondo S."/>
            <person name="Robb S."/>
            <person name="Idnurm A."/>
            <person name="Muszewska A."/>
            <person name="Steczkiewicz K."/>
            <person name="Masonjones S."/>
            <person name="Liao H.L."/>
            <person name="Gajdeczka M.T."/>
            <person name="Anike F."/>
            <person name="Vuek A."/>
            <person name="Anishchenko I.M."/>
            <person name="Voigt K."/>
            <person name="de Hoog G.S."/>
            <person name="Smith M.E."/>
            <person name="Heitman J."/>
            <person name="Vilgalys R."/>
            <person name="Stajich J.E."/>
        </authorList>
    </citation>
    <scope>NUCLEOTIDE SEQUENCE [LARGE SCALE GENOMIC DNA]</scope>
    <source>
        <strain evidence="2 3">LSU 92-RS-03</strain>
    </source>
</reference>
<dbReference type="OrthoDB" id="2264205at2759"/>
<feature type="compositionally biased region" description="Low complexity" evidence="1">
    <location>
        <begin position="236"/>
        <end position="262"/>
    </location>
</feature>
<dbReference type="STRING" id="4846.A0A367J0S0"/>
<dbReference type="Gene3D" id="4.10.60.10">
    <property type="entry name" value="Zinc finger, CCHC-type"/>
    <property type="match status" value="1"/>
</dbReference>
<dbReference type="SUPFAM" id="SSF57756">
    <property type="entry name" value="Retrovirus zinc finger-like domains"/>
    <property type="match status" value="1"/>
</dbReference>
<keyword evidence="3" id="KW-1185">Reference proteome</keyword>
<evidence type="ECO:0000313" key="2">
    <source>
        <dbReference type="EMBL" id="RCH83535.1"/>
    </source>
</evidence>
<comment type="caution">
    <text evidence="2">The sequence shown here is derived from an EMBL/GenBank/DDBJ whole genome shotgun (WGS) entry which is preliminary data.</text>
</comment>
<name>A0A367J0S0_RHIST</name>
<feature type="compositionally biased region" description="Basic and acidic residues" evidence="1">
    <location>
        <begin position="268"/>
        <end position="279"/>
    </location>
</feature>
<dbReference type="Proteomes" id="UP000253551">
    <property type="component" value="Unassembled WGS sequence"/>
</dbReference>
<feature type="region of interest" description="Disordered" evidence="1">
    <location>
        <begin position="1"/>
        <end position="33"/>
    </location>
</feature>
<sequence length="299" mass="33433">ISSRNDISNSQRLSTHSYADATSRKSRTKSNPKTEIYLMTNDSVPLIFQTGTFTYSAFYSAPKALLHLQPALHSNLRKAFFPNVGLGLNNESFTGNGHIYLEISRDFEPSFEPLSYRIGLNDSDTSVLATWGRMPDFCRHCKAMGCIKYNCDKRSADPRICFICHQKGHISYQCSRDLESEIQSHKRSRYREPTSVLTSRRMAAPHSSKGVKDDILSTERPNHSSIVAYFSVSSSNSSQESINDSSSGSHFRISSSKSSAASPDTEIADLHDINFDRFPESSQAPPSHFEMGDLSFPFT</sequence>
<feature type="non-terminal residue" evidence="2">
    <location>
        <position position="1"/>
    </location>
</feature>
<feature type="non-terminal residue" evidence="2">
    <location>
        <position position="299"/>
    </location>
</feature>
<dbReference type="EMBL" id="PJQM01004713">
    <property type="protein sequence ID" value="RCH83535.1"/>
    <property type="molecule type" value="Genomic_DNA"/>
</dbReference>
<dbReference type="GO" id="GO:0008270">
    <property type="term" value="F:zinc ion binding"/>
    <property type="evidence" value="ECO:0007669"/>
    <property type="project" value="InterPro"/>
</dbReference>
<accession>A0A367J0S0</accession>
<gene>
    <name evidence="2" type="ORF">CU098_007025</name>
</gene>
<dbReference type="AlphaFoldDB" id="A0A367J0S0"/>
<dbReference type="InterPro" id="IPR036875">
    <property type="entry name" value="Znf_CCHC_sf"/>
</dbReference>
<evidence type="ECO:0000313" key="3">
    <source>
        <dbReference type="Proteomes" id="UP000253551"/>
    </source>
</evidence>
<protein>
    <recommendedName>
        <fullName evidence="4">CCHC-type domain-containing protein</fullName>
    </recommendedName>
</protein>
<evidence type="ECO:0000256" key="1">
    <source>
        <dbReference type="SAM" id="MobiDB-lite"/>
    </source>
</evidence>
<feature type="compositionally biased region" description="Polar residues" evidence="1">
    <location>
        <begin position="1"/>
        <end position="17"/>
    </location>
</feature>
<feature type="region of interest" description="Disordered" evidence="1">
    <location>
        <begin position="236"/>
        <end position="299"/>
    </location>
</feature>
<organism evidence="2 3">
    <name type="scientific">Rhizopus stolonifer</name>
    <name type="common">Rhizopus nigricans</name>
    <dbReference type="NCBI Taxonomy" id="4846"/>
    <lineage>
        <taxon>Eukaryota</taxon>
        <taxon>Fungi</taxon>
        <taxon>Fungi incertae sedis</taxon>
        <taxon>Mucoromycota</taxon>
        <taxon>Mucoromycotina</taxon>
        <taxon>Mucoromycetes</taxon>
        <taxon>Mucorales</taxon>
        <taxon>Mucorineae</taxon>
        <taxon>Rhizopodaceae</taxon>
        <taxon>Rhizopus</taxon>
    </lineage>
</organism>
<evidence type="ECO:0008006" key="4">
    <source>
        <dbReference type="Google" id="ProtNLM"/>
    </source>
</evidence>
<proteinExistence type="predicted"/>